<dbReference type="Proteomes" id="UP001597475">
    <property type="component" value="Unassembled WGS sequence"/>
</dbReference>
<dbReference type="RefSeq" id="WP_386843638.1">
    <property type="nucleotide sequence ID" value="NZ_JBHUMK010000017.1"/>
</dbReference>
<keyword evidence="3" id="KW-1185">Reference proteome</keyword>
<evidence type="ECO:0000313" key="3">
    <source>
        <dbReference type="Proteomes" id="UP001597475"/>
    </source>
</evidence>
<reference evidence="3" key="1">
    <citation type="journal article" date="2019" name="Int. J. Syst. Evol. Microbiol.">
        <title>The Global Catalogue of Microorganisms (GCM) 10K type strain sequencing project: providing services to taxonomists for standard genome sequencing and annotation.</title>
        <authorList>
            <consortium name="The Broad Institute Genomics Platform"/>
            <consortium name="The Broad Institute Genome Sequencing Center for Infectious Disease"/>
            <person name="Wu L."/>
            <person name="Ma J."/>
        </authorList>
    </citation>
    <scope>NUCLEOTIDE SEQUENCE [LARGE SCALE GENOMIC DNA]</scope>
    <source>
        <strain evidence="3">KCTC 33842</strain>
    </source>
</reference>
<accession>A0ABW5P107</accession>
<gene>
    <name evidence="2" type="ORF">ACFSR9_04995</name>
</gene>
<feature type="signal peptide" evidence="1">
    <location>
        <begin position="1"/>
        <end position="20"/>
    </location>
</feature>
<protein>
    <submittedName>
        <fullName evidence="2">Uncharacterized protein</fullName>
    </submittedName>
</protein>
<sequence>MKTRVLLPLVTSLLAGSAAALTVAGTVDGSVPANTRLGAWVVTPFGQPVEEVVGVPVRAERFSLDLPTTAPGSKALAPLTPQNVTWPGVIDPVAVSGQAQVAELKFFTYVDTNNNGRRDSNEAMREVMPTAGRATLFVVWVSGDVTVKANKGYVAGLKSGWNALLVDVGRAVNVQPYRADVSLTVRMTK</sequence>
<keyword evidence="1" id="KW-0732">Signal</keyword>
<comment type="caution">
    <text evidence="2">The sequence shown here is derived from an EMBL/GenBank/DDBJ whole genome shotgun (WGS) entry which is preliminary data.</text>
</comment>
<feature type="chain" id="PRO_5047030870" evidence="1">
    <location>
        <begin position="21"/>
        <end position="189"/>
    </location>
</feature>
<organism evidence="2 3">
    <name type="scientific">Deinococcus taklimakanensis</name>
    <dbReference type="NCBI Taxonomy" id="536443"/>
    <lineage>
        <taxon>Bacteria</taxon>
        <taxon>Thermotogati</taxon>
        <taxon>Deinococcota</taxon>
        <taxon>Deinococci</taxon>
        <taxon>Deinococcales</taxon>
        <taxon>Deinococcaceae</taxon>
        <taxon>Deinococcus</taxon>
    </lineage>
</organism>
<evidence type="ECO:0000256" key="1">
    <source>
        <dbReference type="SAM" id="SignalP"/>
    </source>
</evidence>
<evidence type="ECO:0000313" key="2">
    <source>
        <dbReference type="EMBL" id="MFD2608798.1"/>
    </source>
</evidence>
<dbReference type="EMBL" id="JBHUMK010000017">
    <property type="protein sequence ID" value="MFD2608798.1"/>
    <property type="molecule type" value="Genomic_DNA"/>
</dbReference>
<proteinExistence type="predicted"/>
<name>A0ABW5P107_9DEIO</name>